<evidence type="ECO:0000313" key="2">
    <source>
        <dbReference type="Proteomes" id="UP000298517"/>
    </source>
</evidence>
<keyword evidence="2" id="KW-1185">Reference proteome</keyword>
<evidence type="ECO:0000313" key="1">
    <source>
        <dbReference type="EMBL" id="TEW75115.1"/>
    </source>
</evidence>
<gene>
    <name evidence="1" type="ORF">E2488_06225</name>
</gene>
<organism evidence="1 2">
    <name type="scientific">Gramella jeungdoensis</name>
    <dbReference type="NCBI Taxonomy" id="708091"/>
    <lineage>
        <taxon>Bacteria</taxon>
        <taxon>Pseudomonadati</taxon>
        <taxon>Bacteroidota</taxon>
        <taxon>Flavobacteriia</taxon>
        <taxon>Flavobacteriales</taxon>
        <taxon>Flavobacteriaceae</taxon>
        <taxon>Christiangramia</taxon>
    </lineage>
</organism>
<dbReference type="OrthoDB" id="1149028at2"/>
<dbReference type="InterPro" id="IPR049886">
    <property type="entry name" value="CFI_box_CTERM_dom"/>
</dbReference>
<proteinExistence type="predicted"/>
<name>A0A4Y8ATA4_9FLAO</name>
<dbReference type="NCBIfam" id="NF041770">
    <property type="entry name" value="CFI_box_CTERM"/>
    <property type="match status" value="1"/>
</dbReference>
<protein>
    <submittedName>
        <fullName evidence="1">Uncharacterized protein</fullName>
    </submittedName>
</protein>
<comment type="caution">
    <text evidence="1">The sequence shown here is derived from an EMBL/GenBank/DDBJ whole genome shotgun (WGS) entry which is preliminary data.</text>
</comment>
<dbReference type="Proteomes" id="UP000298517">
    <property type="component" value="Unassembled WGS sequence"/>
</dbReference>
<dbReference type="RefSeq" id="WP_134247485.1">
    <property type="nucleotide sequence ID" value="NZ_SNQI01000002.1"/>
</dbReference>
<reference evidence="1 2" key="1">
    <citation type="journal article" date="2011" name="J. Microbiol.">
        <title>Gramella jeungdoensis sp. nov., isolated from a solar saltern in Korea.</title>
        <authorList>
            <person name="Joung Y."/>
            <person name="Kim H."/>
            <person name="Jang T."/>
            <person name="Ahn T.S."/>
            <person name="Joh K."/>
        </authorList>
    </citation>
    <scope>NUCLEOTIDE SEQUENCE [LARGE SCALE GENOMIC DNA]</scope>
    <source>
        <strain evidence="1 2">KCTC 23123</strain>
    </source>
</reference>
<sequence>MATEIVNSIKRLDKRSFSDYNFLVTEVSRSITDLAEQNTAVLRNNKNLEDYTLRSNTVDFLKSEYNNKLREFVNVFLWAGGEELIREELSTNPEILNTILRQSYKYLEPCIEQSMSAGLNGPSSIHTGKVWTDHFKRNYDSGYYLKPKNANSEEKSEGCFIATYAYNSYEHKEVLILRKYRDEVLFKTELGRKFIEIYYRYSPFLVGLFEFVNFPKTLVKSLLKVIIFVIKRK</sequence>
<dbReference type="AlphaFoldDB" id="A0A4Y8ATA4"/>
<dbReference type="EMBL" id="SNQI01000002">
    <property type="protein sequence ID" value="TEW75115.1"/>
    <property type="molecule type" value="Genomic_DNA"/>
</dbReference>
<accession>A0A4Y8ATA4</accession>